<dbReference type="InterPro" id="IPR046952">
    <property type="entry name" value="GSHR/TRXR-like"/>
</dbReference>
<evidence type="ECO:0000313" key="11">
    <source>
        <dbReference type="EMBL" id="MCQ8242526.1"/>
    </source>
</evidence>
<dbReference type="PIRSF" id="PIRSF000350">
    <property type="entry name" value="Mercury_reductase_MerA"/>
    <property type="match status" value="1"/>
</dbReference>
<name>A0ABT1W1Q8_9PROT</name>
<dbReference type="Pfam" id="PF02852">
    <property type="entry name" value="Pyr_redox_dim"/>
    <property type="match status" value="1"/>
</dbReference>
<dbReference type="InterPro" id="IPR004099">
    <property type="entry name" value="Pyr_nucl-diS_OxRdtase_dimer"/>
</dbReference>
<keyword evidence="6" id="KW-1015">Disulfide bond</keyword>
<dbReference type="PANTHER" id="PTHR42737:SF2">
    <property type="entry name" value="GLUTATHIONE REDUCTASE"/>
    <property type="match status" value="1"/>
</dbReference>
<dbReference type="SUPFAM" id="SSF55424">
    <property type="entry name" value="FAD/NAD-linked reductases, dimerisation (C-terminal) domain"/>
    <property type="match status" value="1"/>
</dbReference>
<proteinExistence type="inferred from homology"/>
<dbReference type="PRINTS" id="PR00411">
    <property type="entry name" value="PNDRDTASEI"/>
</dbReference>
<evidence type="ECO:0000256" key="4">
    <source>
        <dbReference type="ARBA" id="ARBA00022827"/>
    </source>
</evidence>
<organism evidence="11 12">
    <name type="scientific">Rhizosaccharibacter radicis</name>
    <dbReference type="NCBI Taxonomy" id="2782605"/>
    <lineage>
        <taxon>Bacteria</taxon>
        <taxon>Pseudomonadati</taxon>
        <taxon>Pseudomonadota</taxon>
        <taxon>Alphaproteobacteria</taxon>
        <taxon>Acetobacterales</taxon>
        <taxon>Acetobacteraceae</taxon>
        <taxon>Rhizosaccharibacter</taxon>
    </lineage>
</organism>
<dbReference type="Proteomes" id="UP001524547">
    <property type="component" value="Unassembled WGS sequence"/>
</dbReference>
<dbReference type="InterPro" id="IPR016156">
    <property type="entry name" value="FAD/NAD-linked_Rdtase_dimer_sf"/>
</dbReference>
<keyword evidence="4 8" id="KW-0274">FAD</keyword>
<dbReference type="PANTHER" id="PTHR42737">
    <property type="entry name" value="GLUTATHIONE REDUCTASE"/>
    <property type="match status" value="1"/>
</dbReference>
<gene>
    <name evidence="11" type="primary">gorA</name>
    <name evidence="11" type="ORF">NFI88_17020</name>
</gene>
<comment type="caution">
    <text evidence="11">The sequence shown here is derived from an EMBL/GenBank/DDBJ whole genome shotgun (WGS) entry which is preliminary data.</text>
</comment>
<dbReference type="NCBIfam" id="NF004776">
    <property type="entry name" value="PRK06116.1"/>
    <property type="match status" value="1"/>
</dbReference>
<evidence type="ECO:0000259" key="9">
    <source>
        <dbReference type="Pfam" id="PF02852"/>
    </source>
</evidence>
<dbReference type="GO" id="GO:0004362">
    <property type="term" value="F:glutathione-disulfide reductase (NADPH) activity"/>
    <property type="evidence" value="ECO:0007669"/>
    <property type="project" value="UniProtKB-EC"/>
</dbReference>
<keyword evidence="12" id="KW-1185">Reference proteome</keyword>
<feature type="domain" description="Pyridine nucleotide-disulphide oxidoreductase dimerisation" evidence="9">
    <location>
        <begin position="350"/>
        <end position="457"/>
    </location>
</feature>
<comment type="similarity">
    <text evidence="2 8">Belongs to the class-I pyridine nucleotide-disulfide oxidoreductase family.</text>
</comment>
<dbReference type="InterPro" id="IPR036188">
    <property type="entry name" value="FAD/NAD-bd_sf"/>
</dbReference>
<dbReference type="SUPFAM" id="SSF51905">
    <property type="entry name" value="FAD/NAD(P)-binding domain"/>
    <property type="match status" value="1"/>
</dbReference>
<protein>
    <submittedName>
        <fullName evidence="11">Glutathione-disulfide reductase</fullName>
        <ecNumber evidence="11">1.8.1.7</ecNumber>
    </submittedName>
</protein>
<dbReference type="EC" id="1.8.1.7" evidence="11"/>
<keyword evidence="5 8" id="KW-0560">Oxidoreductase</keyword>
<dbReference type="Pfam" id="PF07992">
    <property type="entry name" value="Pyr_redox_2"/>
    <property type="match status" value="1"/>
</dbReference>
<evidence type="ECO:0000256" key="5">
    <source>
        <dbReference type="ARBA" id="ARBA00023002"/>
    </source>
</evidence>
<evidence type="ECO:0000256" key="7">
    <source>
        <dbReference type="ARBA" id="ARBA00023284"/>
    </source>
</evidence>
<dbReference type="InterPro" id="IPR012999">
    <property type="entry name" value="Pyr_OxRdtase_I_AS"/>
</dbReference>
<dbReference type="Gene3D" id="3.30.390.30">
    <property type="match status" value="1"/>
</dbReference>
<evidence type="ECO:0000313" key="12">
    <source>
        <dbReference type="Proteomes" id="UP001524547"/>
    </source>
</evidence>
<dbReference type="Gene3D" id="3.50.50.60">
    <property type="entry name" value="FAD/NAD(P)-binding domain"/>
    <property type="match status" value="2"/>
</dbReference>
<dbReference type="RefSeq" id="WP_422921290.1">
    <property type="nucleotide sequence ID" value="NZ_JAMZEJ010000013.1"/>
</dbReference>
<evidence type="ECO:0000256" key="1">
    <source>
        <dbReference type="ARBA" id="ARBA00001974"/>
    </source>
</evidence>
<reference evidence="11 12" key="1">
    <citation type="submission" date="2022-06" db="EMBL/GenBank/DDBJ databases">
        <title>Rhizosaccharibacter gen. nov. sp. nov. KSS12, endophytic bacteria isolated from sugarcane.</title>
        <authorList>
            <person name="Pitiwittayakul N."/>
        </authorList>
    </citation>
    <scope>NUCLEOTIDE SEQUENCE [LARGE SCALE GENOMIC DNA]</scope>
    <source>
        <strain evidence="11 12">KSS12</strain>
    </source>
</reference>
<dbReference type="EMBL" id="JAMZEJ010000013">
    <property type="protein sequence ID" value="MCQ8242526.1"/>
    <property type="molecule type" value="Genomic_DNA"/>
</dbReference>
<evidence type="ECO:0000256" key="8">
    <source>
        <dbReference type="RuleBase" id="RU003691"/>
    </source>
</evidence>
<evidence type="ECO:0000256" key="3">
    <source>
        <dbReference type="ARBA" id="ARBA00022630"/>
    </source>
</evidence>
<evidence type="ECO:0000259" key="10">
    <source>
        <dbReference type="Pfam" id="PF07992"/>
    </source>
</evidence>
<keyword evidence="7 8" id="KW-0676">Redox-active center</keyword>
<dbReference type="InterPro" id="IPR001100">
    <property type="entry name" value="Pyr_nuc-diS_OxRdtase"/>
</dbReference>
<keyword evidence="3 8" id="KW-0285">Flavoprotein</keyword>
<dbReference type="PROSITE" id="PS00076">
    <property type="entry name" value="PYRIDINE_REDOX_1"/>
    <property type="match status" value="1"/>
</dbReference>
<dbReference type="PRINTS" id="PR00368">
    <property type="entry name" value="FADPNR"/>
</dbReference>
<accession>A0ABT1W1Q8</accession>
<dbReference type="InterPro" id="IPR023753">
    <property type="entry name" value="FAD/NAD-binding_dom"/>
</dbReference>
<feature type="domain" description="FAD/NAD(P)-binding" evidence="10">
    <location>
        <begin position="5"/>
        <end position="327"/>
    </location>
</feature>
<evidence type="ECO:0000256" key="6">
    <source>
        <dbReference type="ARBA" id="ARBA00023157"/>
    </source>
</evidence>
<comment type="cofactor">
    <cofactor evidence="1">
        <name>FAD</name>
        <dbReference type="ChEBI" id="CHEBI:57692"/>
    </cofactor>
</comment>
<evidence type="ECO:0000256" key="2">
    <source>
        <dbReference type="ARBA" id="ARBA00007532"/>
    </source>
</evidence>
<sequence length="467" mass="49930">MAFDFDLLVIGGGSGGVRCARIAAGHGARVAVVEGRHWGGTCVNLGCVPKKMMVQAGEYGDWAEDARGFGWDIHRGAHDWAALIEAKNREIERLNGVYVRLLRNAGVSLFEGHAIFEDAHTVRIEPTGLAPNAPPRCLSAARIVIATGGTPVVQPHIEGHELGISSDQVFHLPQRPRRVTVVGGGYIGVEFAGIFAALGAEVRMIYRQALPLRGFDQDLREGLGEALHDRGIDIHPGRLLHSIRRHADGALALELTGGGGWTTDLVLFAVGRRPKTDGLRLDAAGVTQDEAGRIVVDEHGETAVPGLYAIGDVCNRDNLTPVAIAEGHALADRLFGPKGGERRWMLGSSIPKAVFFSPPLASVGLTEAEAARRGEADVFLARFTPMRHALSGRTRRTIMKLVVDRRTDVVLGAHMLGEEAPEILQGLAVAVAAGLTKAQLDRTVGIHPTSAEEFVTMRTPTRAATAD</sequence>